<evidence type="ECO:0000313" key="2">
    <source>
        <dbReference type="Proteomes" id="UP000197290"/>
    </source>
</evidence>
<dbReference type="OrthoDB" id="7478487at2"/>
<name>A0A245ZHG7_9SPHN</name>
<organism evidence="1 2">
    <name type="scientific">Sphingomonas dokdonensis</name>
    <dbReference type="NCBI Taxonomy" id="344880"/>
    <lineage>
        <taxon>Bacteria</taxon>
        <taxon>Pseudomonadati</taxon>
        <taxon>Pseudomonadota</taxon>
        <taxon>Alphaproteobacteria</taxon>
        <taxon>Sphingomonadales</taxon>
        <taxon>Sphingomonadaceae</taxon>
        <taxon>Sphingomonas</taxon>
    </lineage>
</organism>
<dbReference type="Proteomes" id="UP000197290">
    <property type="component" value="Unassembled WGS sequence"/>
</dbReference>
<sequence length="221" mass="24214">MTQRGKDWCILQTSPGRTVAVAAQLTSDGLDVWTPTRTIRVPAPGQRRQLHMGQRRKMIEVQRPILPMIIFAREQHLAELAQRARLAGCPFSIFTFAGAAPMIAEQDVAGLREAEHQADIAIQAERDAVTREDARRARADMLRSERAKRKSLRQERKTFAPGAEVIVPDMPALAGAVGRIVQGDGTTALINFGGTLTMKVEAWRVVPVGVEQMQPAFGAAA</sequence>
<protein>
    <submittedName>
        <fullName evidence="1">Uncharacterized protein</fullName>
    </submittedName>
</protein>
<keyword evidence="2" id="KW-1185">Reference proteome</keyword>
<evidence type="ECO:0000313" key="1">
    <source>
        <dbReference type="EMBL" id="OWK29196.1"/>
    </source>
</evidence>
<comment type="caution">
    <text evidence="1">The sequence shown here is derived from an EMBL/GenBank/DDBJ whole genome shotgun (WGS) entry which is preliminary data.</text>
</comment>
<proteinExistence type="predicted"/>
<dbReference type="EMBL" id="NBBI01000004">
    <property type="protein sequence ID" value="OWK29196.1"/>
    <property type="molecule type" value="Genomic_DNA"/>
</dbReference>
<dbReference type="AlphaFoldDB" id="A0A245ZHG7"/>
<reference evidence="1 2" key="1">
    <citation type="submission" date="2017-03" db="EMBL/GenBank/DDBJ databases">
        <title>Genome sequence of Sphingomonas dokdonensis DSM 21029.</title>
        <authorList>
            <person name="Poehlein A."/>
            <person name="Wuebbeler J.H."/>
            <person name="Steinbuechel A."/>
            <person name="Daniel R."/>
        </authorList>
    </citation>
    <scope>NUCLEOTIDE SEQUENCE [LARGE SCALE GENOMIC DNA]</scope>
    <source>
        <strain evidence="1 2">DSM 21029</strain>
    </source>
</reference>
<gene>
    <name evidence="1" type="ORF">SPDO_21770</name>
</gene>
<accession>A0A245ZHG7</accession>